<feature type="domain" description="Mutator-like transposase" evidence="2">
    <location>
        <begin position="403"/>
        <end position="487"/>
    </location>
</feature>
<protein>
    <recommendedName>
        <fullName evidence="2">Mutator-like transposase domain-containing protein</fullName>
    </recommendedName>
</protein>
<evidence type="ECO:0000313" key="3">
    <source>
        <dbReference type="EMBL" id="PFX12817.1"/>
    </source>
</evidence>
<dbReference type="Gene3D" id="3.40.50.1010">
    <property type="entry name" value="5'-nuclease"/>
    <property type="match status" value="1"/>
</dbReference>
<name>A0A2B4R8X9_STYPI</name>
<feature type="coiled-coil region" evidence="1">
    <location>
        <begin position="550"/>
        <end position="577"/>
    </location>
</feature>
<dbReference type="STRING" id="50429.A0A2B4R8X9"/>
<keyword evidence="1" id="KW-0175">Coiled coil</keyword>
<organism evidence="3 4">
    <name type="scientific">Stylophora pistillata</name>
    <name type="common">Smooth cauliflower coral</name>
    <dbReference type="NCBI Taxonomy" id="50429"/>
    <lineage>
        <taxon>Eukaryota</taxon>
        <taxon>Metazoa</taxon>
        <taxon>Cnidaria</taxon>
        <taxon>Anthozoa</taxon>
        <taxon>Hexacorallia</taxon>
        <taxon>Scleractinia</taxon>
        <taxon>Astrocoeniina</taxon>
        <taxon>Pocilloporidae</taxon>
        <taxon>Stylophora</taxon>
    </lineage>
</organism>
<gene>
    <name evidence="3" type="ORF">AWC38_SpisGene23161</name>
</gene>
<evidence type="ECO:0000313" key="4">
    <source>
        <dbReference type="Proteomes" id="UP000225706"/>
    </source>
</evidence>
<dbReference type="Proteomes" id="UP000225706">
    <property type="component" value="Unassembled WGS sequence"/>
</dbReference>
<dbReference type="InterPro" id="IPR049012">
    <property type="entry name" value="Mutator_transp_dom"/>
</dbReference>
<reference evidence="4" key="1">
    <citation type="journal article" date="2017" name="bioRxiv">
        <title>Comparative analysis of the genomes of Stylophora pistillata and Acropora digitifera provides evidence for extensive differences between species of corals.</title>
        <authorList>
            <person name="Voolstra C.R."/>
            <person name="Li Y."/>
            <person name="Liew Y.J."/>
            <person name="Baumgarten S."/>
            <person name="Zoccola D."/>
            <person name="Flot J.-F."/>
            <person name="Tambutte S."/>
            <person name="Allemand D."/>
            <person name="Aranda M."/>
        </authorList>
    </citation>
    <scope>NUCLEOTIDE SEQUENCE [LARGE SCALE GENOMIC DNA]</scope>
</reference>
<dbReference type="OrthoDB" id="5986605at2759"/>
<proteinExistence type="predicted"/>
<accession>A0A2B4R8X9</accession>
<evidence type="ECO:0000259" key="2">
    <source>
        <dbReference type="Pfam" id="PF20700"/>
    </source>
</evidence>
<dbReference type="Pfam" id="PF20700">
    <property type="entry name" value="Mutator"/>
    <property type="match status" value="1"/>
</dbReference>
<comment type="caution">
    <text evidence="3">The sequence shown here is derived from an EMBL/GenBank/DDBJ whole genome shotgun (WGS) entry which is preliminary data.</text>
</comment>
<dbReference type="AlphaFoldDB" id="A0A2B4R8X9"/>
<sequence>MFEYDSRTCSSCSENLQPIKPPSEDNDHVFIYVDDSNMWIEAKKLAANKLKLKCVEDPRLRLDIGKVTDVVAIDRKVAWGILYGSEPPPIDSVWQKIRERGWKVITTRRSTFTKKEKQVDHQMVADITALLSVCVFKGKIVMVSGHADMIPAISKSLQMKWSTEIWMWENGVSNSLKKLAEENPGLMSINTLDSRLEEVTFTNFTFGAIKIPDSRSAIIKDIDFTRDETWQKKLGEKLGWPFQICMIGPEKFENPVDFKDIILIFANAKAKDNKDFEKHHFVKLFKDLDRKYPGKVLNYPAYRRQFDQRDEICISNKFEALQSLDEQLSEESLSGEDIPSGGPIEELDEVDEKEQFQVVRGKQRKKSQKYSTPCEWRSKFKRGLKCQYHHTDDEKKFFVHYRKNEECNVKLIERSIERFGISSSLFAKCHECGIEEFMATGEHDGDQETPRTIQGKDINRRVVCAAFEMGIGREGVAKLCEILNMPFSMCPKHKWHGSKGIGMTANPASLHFSCGATKKHDVMMEGGLIMGQHTNRASKRRDSIRVKQAVARVQEKHKKYRLARKQAKAKEEELQVRREGTTYEAVSFNDIAPLREPQKKKRNK</sequence>
<dbReference type="EMBL" id="LSMT01001171">
    <property type="protein sequence ID" value="PFX12817.1"/>
    <property type="molecule type" value="Genomic_DNA"/>
</dbReference>
<keyword evidence="4" id="KW-1185">Reference proteome</keyword>
<evidence type="ECO:0000256" key="1">
    <source>
        <dbReference type="SAM" id="Coils"/>
    </source>
</evidence>